<dbReference type="Pfam" id="PF11111">
    <property type="entry name" value="CENP-M"/>
    <property type="match status" value="1"/>
</dbReference>
<organism evidence="1 2">
    <name type="scientific">Bicyclus anynana</name>
    <name type="common">Squinting bush brown butterfly</name>
    <dbReference type="NCBI Taxonomy" id="110368"/>
    <lineage>
        <taxon>Eukaryota</taxon>
        <taxon>Metazoa</taxon>
        <taxon>Ecdysozoa</taxon>
        <taxon>Arthropoda</taxon>
        <taxon>Hexapoda</taxon>
        <taxon>Insecta</taxon>
        <taxon>Pterygota</taxon>
        <taxon>Neoptera</taxon>
        <taxon>Endopterygota</taxon>
        <taxon>Lepidoptera</taxon>
        <taxon>Glossata</taxon>
        <taxon>Ditrysia</taxon>
        <taxon>Papilionoidea</taxon>
        <taxon>Nymphalidae</taxon>
        <taxon>Satyrinae</taxon>
        <taxon>Satyrini</taxon>
        <taxon>Mycalesina</taxon>
        <taxon>Bicyclus</taxon>
    </lineage>
</organism>
<proteinExistence type="predicted"/>
<name>A0A6J1MTU1_BICAN</name>
<reference evidence="2" key="1">
    <citation type="submission" date="2025-08" db="UniProtKB">
        <authorList>
            <consortium name="RefSeq"/>
        </authorList>
    </citation>
    <scope>IDENTIFICATION</scope>
</reference>
<dbReference type="RefSeq" id="XP_023936367.2">
    <property type="nucleotide sequence ID" value="XM_024080599.2"/>
</dbReference>
<evidence type="ECO:0000313" key="2">
    <source>
        <dbReference type="RefSeq" id="XP_023936367.2"/>
    </source>
</evidence>
<dbReference type="AlphaFoldDB" id="A0A6J1MTU1"/>
<protein>
    <submittedName>
        <fullName evidence="2">Uncharacterized protein LOC112044680</fullName>
    </submittedName>
</protein>
<dbReference type="Proteomes" id="UP001652582">
    <property type="component" value="Chromosome 16"/>
</dbReference>
<dbReference type="Gene3D" id="3.40.50.300">
    <property type="entry name" value="P-loop containing nucleotide triphosphate hydrolases"/>
    <property type="match status" value="1"/>
</dbReference>
<accession>A0A6J1MTU1</accession>
<keyword evidence="1" id="KW-1185">Reference proteome</keyword>
<sequence length="179" mass="20008">MSTIEDDLIVPWVGSTCYKNSLSVVVLSTNNTVIDNIAEALMNVHEMGDFSWKLVVLRSLCLKDITEQSQLTGKLSIDFIIIAVDSSRLFCLDWANDILKQVHPDLRICRVVLVNAMDSSIHDMAVNSSELVTFCSTQRLDMLTANVSKQKDVNFLARRLLKYIEVSFGVNTGIPNVNI</sequence>
<dbReference type="KEGG" id="bany:112044680"/>
<dbReference type="InterPro" id="IPR020987">
    <property type="entry name" value="Centromere_Cenp-M"/>
</dbReference>
<evidence type="ECO:0000313" key="1">
    <source>
        <dbReference type="Proteomes" id="UP001652582"/>
    </source>
</evidence>
<dbReference type="InterPro" id="IPR027417">
    <property type="entry name" value="P-loop_NTPase"/>
</dbReference>
<gene>
    <name evidence="2" type="primary">LOC112044680</name>
</gene>
<dbReference type="GeneID" id="112044680"/>
<dbReference type="OrthoDB" id="8110633at2759"/>